<dbReference type="Proteomes" id="UP000244005">
    <property type="component" value="Unassembled WGS sequence"/>
</dbReference>
<reference evidence="3" key="1">
    <citation type="journal article" date="2017" name="Cell">
        <title>Insights into land plant evolution garnered from the Marchantia polymorpha genome.</title>
        <authorList>
            <person name="Bowman J.L."/>
            <person name="Kohchi T."/>
            <person name="Yamato K.T."/>
            <person name="Jenkins J."/>
            <person name="Shu S."/>
            <person name="Ishizaki K."/>
            <person name="Yamaoka S."/>
            <person name="Nishihama R."/>
            <person name="Nakamura Y."/>
            <person name="Berger F."/>
            <person name="Adam C."/>
            <person name="Aki S.S."/>
            <person name="Althoff F."/>
            <person name="Araki T."/>
            <person name="Arteaga-Vazquez M.A."/>
            <person name="Balasubrmanian S."/>
            <person name="Barry K."/>
            <person name="Bauer D."/>
            <person name="Boehm C.R."/>
            <person name="Briginshaw L."/>
            <person name="Caballero-Perez J."/>
            <person name="Catarino B."/>
            <person name="Chen F."/>
            <person name="Chiyoda S."/>
            <person name="Chovatia M."/>
            <person name="Davies K.M."/>
            <person name="Delmans M."/>
            <person name="Demura T."/>
            <person name="Dierschke T."/>
            <person name="Dolan L."/>
            <person name="Dorantes-Acosta A.E."/>
            <person name="Eklund D.M."/>
            <person name="Florent S.N."/>
            <person name="Flores-Sandoval E."/>
            <person name="Fujiyama A."/>
            <person name="Fukuzawa H."/>
            <person name="Galik B."/>
            <person name="Grimanelli D."/>
            <person name="Grimwood J."/>
            <person name="Grossniklaus U."/>
            <person name="Hamada T."/>
            <person name="Haseloff J."/>
            <person name="Hetherington A.J."/>
            <person name="Higo A."/>
            <person name="Hirakawa Y."/>
            <person name="Hundley H.N."/>
            <person name="Ikeda Y."/>
            <person name="Inoue K."/>
            <person name="Inoue S.I."/>
            <person name="Ishida S."/>
            <person name="Jia Q."/>
            <person name="Kakita M."/>
            <person name="Kanazawa T."/>
            <person name="Kawai Y."/>
            <person name="Kawashima T."/>
            <person name="Kennedy M."/>
            <person name="Kinose K."/>
            <person name="Kinoshita T."/>
            <person name="Kohara Y."/>
            <person name="Koide E."/>
            <person name="Komatsu K."/>
            <person name="Kopischke S."/>
            <person name="Kubo M."/>
            <person name="Kyozuka J."/>
            <person name="Lagercrantz U."/>
            <person name="Lin S.S."/>
            <person name="Lindquist E."/>
            <person name="Lipzen A.M."/>
            <person name="Lu C.W."/>
            <person name="De Luna E."/>
            <person name="Martienssen R.A."/>
            <person name="Minamino N."/>
            <person name="Mizutani M."/>
            <person name="Mizutani M."/>
            <person name="Mochizuki N."/>
            <person name="Monte I."/>
            <person name="Mosher R."/>
            <person name="Nagasaki H."/>
            <person name="Nakagami H."/>
            <person name="Naramoto S."/>
            <person name="Nishitani K."/>
            <person name="Ohtani M."/>
            <person name="Okamoto T."/>
            <person name="Okumura M."/>
            <person name="Phillips J."/>
            <person name="Pollak B."/>
            <person name="Reinders A."/>
            <person name="Rovekamp M."/>
            <person name="Sano R."/>
            <person name="Sawa S."/>
            <person name="Schmid M.W."/>
            <person name="Shirakawa M."/>
            <person name="Solano R."/>
            <person name="Spunde A."/>
            <person name="Suetsugu N."/>
            <person name="Sugano S."/>
            <person name="Sugiyama A."/>
            <person name="Sun R."/>
            <person name="Suzuki Y."/>
            <person name="Takenaka M."/>
            <person name="Takezawa D."/>
            <person name="Tomogane H."/>
            <person name="Tsuzuki M."/>
            <person name="Ueda T."/>
            <person name="Umeda M."/>
            <person name="Ward J.M."/>
            <person name="Watanabe Y."/>
            <person name="Yazaki K."/>
            <person name="Yokoyama R."/>
            <person name="Yoshitake Y."/>
            <person name="Yotsui I."/>
            <person name="Zachgo S."/>
            <person name="Schmutz J."/>
        </authorList>
    </citation>
    <scope>NUCLEOTIDE SEQUENCE [LARGE SCALE GENOMIC DNA]</scope>
    <source>
        <strain evidence="3">Tak-1</strain>
    </source>
</reference>
<feature type="non-terminal residue" evidence="2">
    <location>
        <position position="1"/>
    </location>
</feature>
<keyword evidence="1" id="KW-0812">Transmembrane</keyword>
<evidence type="ECO:0000256" key="1">
    <source>
        <dbReference type="SAM" id="Phobius"/>
    </source>
</evidence>
<protein>
    <recommendedName>
        <fullName evidence="4">NADH-ubiquinone oxidoreductase chain 5</fullName>
    </recommendedName>
</protein>
<sequence>TLGSFLAYSVNFVVNPLIFALKTSTFGNRLYCFFNERWFFDKVFDNFLARSFLRFGNEVSFKALDKGAIEILGPYGISGFVYHYAFVMLLGLMIFISVN</sequence>
<dbReference type="AlphaFoldDB" id="A0A2R6VXD4"/>
<evidence type="ECO:0008006" key="4">
    <source>
        <dbReference type="Google" id="ProtNLM"/>
    </source>
</evidence>
<keyword evidence="1" id="KW-1133">Transmembrane helix</keyword>
<organism evidence="2 3">
    <name type="scientific">Marchantia polymorpha</name>
    <name type="common">Common liverwort</name>
    <name type="synonym">Marchantia aquatica</name>
    <dbReference type="NCBI Taxonomy" id="3197"/>
    <lineage>
        <taxon>Eukaryota</taxon>
        <taxon>Viridiplantae</taxon>
        <taxon>Streptophyta</taxon>
        <taxon>Embryophyta</taxon>
        <taxon>Marchantiophyta</taxon>
        <taxon>Marchantiopsida</taxon>
        <taxon>Marchantiidae</taxon>
        <taxon>Marchantiales</taxon>
        <taxon>Marchantiaceae</taxon>
        <taxon>Marchantia</taxon>
    </lineage>
</organism>
<gene>
    <name evidence="2" type="ORF">MARPO_3683s0001</name>
</gene>
<feature type="transmembrane region" description="Helical" evidence="1">
    <location>
        <begin position="80"/>
        <end position="98"/>
    </location>
</feature>
<evidence type="ECO:0000313" key="3">
    <source>
        <dbReference type="Proteomes" id="UP000244005"/>
    </source>
</evidence>
<dbReference type="OMA" id="NERWFFD"/>
<accession>A0A2R6VXD4</accession>
<evidence type="ECO:0000313" key="2">
    <source>
        <dbReference type="EMBL" id="PTQ26269.1"/>
    </source>
</evidence>
<dbReference type="EMBL" id="KZ775204">
    <property type="protein sequence ID" value="PTQ26269.1"/>
    <property type="molecule type" value="Genomic_DNA"/>
</dbReference>
<feature type="non-terminal residue" evidence="2">
    <location>
        <position position="99"/>
    </location>
</feature>
<keyword evidence="3" id="KW-1185">Reference proteome</keyword>
<proteinExistence type="predicted"/>
<name>A0A2R6VXD4_MARPO</name>
<dbReference type="OrthoDB" id="1891434at2759"/>
<keyword evidence="1" id="KW-0472">Membrane</keyword>